<proteinExistence type="predicted"/>
<dbReference type="Proteomes" id="UP001196413">
    <property type="component" value="Unassembled WGS sequence"/>
</dbReference>
<reference evidence="1" key="1">
    <citation type="submission" date="2021-06" db="EMBL/GenBank/DDBJ databases">
        <title>Parelaphostrongylus tenuis whole genome reference sequence.</title>
        <authorList>
            <person name="Garwood T.J."/>
            <person name="Larsen P.A."/>
            <person name="Fountain-Jones N.M."/>
            <person name="Garbe J.R."/>
            <person name="Macchietto M.G."/>
            <person name="Kania S.A."/>
            <person name="Gerhold R.W."/>
            <person name="Richards J.E."/>
            <person name="Wolf T.M."/>
        </authorList>
    </citation>
    <scope>NUCLEOTIDE SEQUENCE</scope>
    <source>
        <strain evidence="1">MNPRO001-30</strain>
        <tissue evidence="1">Meninges</tissue>
    </source>
</reference>
<accession>A0AAD5RF35</accession>
<name>A0AAD5RF35_PARTN</name>
<gene>
    <name evidence="1" type="ORF">KIN20_035741</name>
</gene>
<sequence>MCRCTVHPFRFALRWPKIHRSASFGWCPSVELRPCLQSAIRPIQAGKPRRLVYGTNFSDSGLSRSRLQRCRISSKGSARSA</sequence>
<dbReference type="EMBL" id="JAHQIW010007268">
    <property type="protein sequence ID" value="KAJ1373364.1"/>
    <property type="molecule type" value="Genomic_DNA"/>
</dbReference>
<organism evidence="1 2">
    <name type="scientific">Parelaphostrongylus tenuis</name>
    <name type="common">Meningeal worm</name>
    <dbReference type="NCBI Taxonomy" id="148309"/>
    <lineage>
        <taxon>Eukaryota</taxon>
        <taxon>Metazoa</taxon>
        <taxon>Ecdysozoa</taxon>
        <taxon>Nematoda</taxon>
        <taxon>Chromadorea</taxon>
        <taxon>Rhabditida</taxon>
        <taxon>Rhabditina</taxon>
        <taxon>Rhabditomorpha</taxon>
        <taxon>Strongyloidea</taxon>
        <taxon>Metastrongylidae</taxon>
        <taxon>Parelaphostrongylus</taxon>
    </lineage>
</organism>
<keyword evidence="2" id="KW-1185">Reference proteome</keyword>
<comment type="caution">
    <text evidence="1">The sequence shown here is derived from an EMBL/GenBank/DDBJ whole genome shotgun (WGS) entry which is preliminary data.</text>
</comment>
<evidence type="ECO:0000313" key="2">
    <source>
        <dbReference type="Proteomes" id="UP001196413"/>
    </source>
</evidence>
<dbReference type="AlphaFoldDB" id="A0AAD5RF35"/>
<protein>
    <submittedName>
        <fullName evidence="1">Uncharacterized protein</fullName>
    </submittedName>
</protein>
<evidence type="ECO:0000313" key="1">
    <source>
        <dbReference type="EMBL" id="KAJ1373364.1"/>
    </source>
</evidence>